<keyword evidence="1" id="KW-0812">Transmembrane</keyword>
<comment type="caution">
    <text evidence="2">The sequence shown here is derived from an EMBL/GenBank/DDBJ whole genome shotgun (WGS) entry which is preliminary data.</text>
</comment>
<evidence type="ECO:0000313" key="2">
    <source>
        <dbReference type="EMBL" id="MBV7275930.1"/>
    </source>
</evidence>
<evidence type="ECO:0000256" key="1">
    <source>
        <dbReference type="SAM" id="Phobius"/>
    </source>
</evidence>
<gene>
    <name evidence="2" type="ORF">I6U48_23840</name>
</gene>
<dbReference type="EMBL" id="JAEEGC010000142">
    <property type="protein sequence ID" value="MBV7275930.1"/>
    <property type="molecule type" value="Genomic_DNA"/>
</dbReference>
<feature type="transmembrane region" description="Helical" evidence="1">
    <location>
        <begin position="21"/>
        <end position="39"/>
    </location>
</feature>
<sequence length="130" mass="14237">MKKYYCCIKEYLNSTTIAVKALIIIGFVALTETFLTIFFDSSNQNSPSDVAIRSIMSNIFGFIFGTQTTENSNISNKNLQTITACIVAAICLLITIAVHWLGLDQNGSSIVEIRNLLFASVGFLLGRAKS</sequence>
<dbReference type="AlphaFoldDB" id="A0A949WT55"/>
<feature type="transmembrane region" description="Helical" evidence="1">
    <location>
        <begin position="81"/>
        <end position="101"/>
    </location>
</feature>
<reference evidence="2" key="1">
    <citation type="submission" date="2020-12" db="EMBL/GenBank/DDBJ databases">
        <title>Clostridium thailandense sp. nov., a novel acetogenic bacterium isolated from peat land soil in Thailand.</title>
        <authorList>
            <person name="Chaikitkaew S."/>
            <person name="Birkeland N.K."/>
        </authorList>
    </citation>
    <scope>NUCLEOTIDE SEQUENCE</scope>
    <source>
        <strain evidence="2">PL3</strain>
    </source>
</reference>
<evidence type="ECO:0000313" key="3">
    <source>
        <dbReference type="Proteomes" id="UP000694308"/>
    </source>
</evidence>
<protein>
    <submittedName>
        <fullName evidence="2">Uncharacterized protein</fullName>
    </submittedName>
</protein>
<accession>A0A949WT55</accession>
<proteinExistence type="predicted"/>
<organism evidence="2 3">
    <name type="scientific">Clostridium thailandense</name>
    <dbReference type="NCBI Taxonomy" id="2794346"/>
    <lineage>
        <taxon>Bacteria</taxon>
        <taxon>Bacillati</taxon>
        <taxon>Bacillota</taxon>
        <taxon>Clostridia</taxon>
        <taxon>Eubacteriales</taxon>
        <taxon>Clostridiaceae</taxon>
        <taxon>Clostridium</taxon>
    </lineage>
</organism>
<keyword evidence="1" id="KW-1133">Transmembrane helix</keyword>
<dbReference type="RefSeq" id="WP_218322976.1">
    <property type="nucleotide sequence ID" value="NZ_JAEEGC010000142.1"/>
</dbReference>
<feature type="transmembrane region" description="Helical" evidence="1">
    <location>
        <begin position="51"/>
        <end position="69"/>
    </location>
</feature>
<name>A0A949WT55_9CLOT</name>
<keyword evidence="3" id="KW-1185">Reference proteome</keyword>
<dbReference type="Proteomes" id="UP000694308">
    <property type="component" value="Unassembled WGS sequence"/>
</dbReference>
<keyword evidence="1" id="KW-0472">Membrane</keyword>